<dbReference type="InterPro" id="IPR053187">
    <property type="entry name" value="Notoamide_regulator"/>
</dbReference>
<keyword evidence="1" id="KW-0539">Nucleus</keyword>
<feature type="region of interest" description="Disordered" evidence="2">
    <location>
        <begin position="1"/>
        <end position="34"/>
    </location>
</feature>
<dbReference type="OrthoDB" id="426882at2759"/>
<comment type="caution">
    <text evidence="3">The sequence shown here is derived from an EMBL/GenBank/DDBJ whole genome shotgun (WGS) entry which is preliminary data.</text>
</comment>
<dbReference type="InterPro" id="IPR001138">
    <property type="entry name" value="Zn2Cys6_DnaBD"/>
</dbReference>
<feature type="compositionally biased region" description="Basic and acidic residues" evidence="2">
    <location>
        <begin position="23"/>
        <end position="32"/>
    </location>
</feature>
<evidence type="ECO:0000313" key="4">
    <source>
        <dbReference type="Proteomes" id="UP000249619"/>
    </source>
</evidence>
<dbReference type="CDD" id="cd00067">
    <property type="entry name" value="GAL4"/>
    <property type="match status" value="1"/>
</dbReference>
<sequence length="570" mass="64277">MDGRSAQSPPPLRSLLPAPAGGVRKETVEKPRPTRVNACEACRTRKSKEQCNNVKPRCTACISRDTECRQGETESRQFRRRYQQLKDRRTAQEELFDMVQNMPERDAADAFSRIRAGADAEAMVQHLREGSLIMELLNVPEASSRFHFPYLDNIPPKLQESQYFQSHLYEAIEASDKGAQDHPALGLSSHAKPFFTAKIVDPLLEETRPSNWTNVSANDRLLRNLLESYFINQYPLHFFFPKTYFLEDMISKGTDFCSPLLVNAVLAKACASLPLFANRSRFWDPDSLVYRFLAEAKRLWELEDKEPKLTTIQAGCLINATMNDSGHDKPGFAYAQKALSLAQKMGLFVPPRSEDTKLDHAKAFTVWGLASWLSCEYHCILLTLFKTQLAASHNPRDSLESARNIATAHEIVAKAKLQLESILRIYYLRHSFEAYGSMLTIFLAYLANITLEPLRQMEKDPNSMPDESSESLLSTLILCLKGLQDQSKSAYVAGLLLAAMRERLSTEVRNVVGQYIAHGEPDSNHESMEESSTEQLQPNIAGLVLPGTNLNEDPKAWRLANLAGEARRAY</sequence>
<dbReference type="EMBL" id="QGDH01000036">
    <property type="protein sequence ID" value="RAR13414.1"/>
    <property type="molecule type" value="Genomic_DNA"/>
</dbReference>
<dbReference type="GO" id="GO:0000981">
    <property type="term" value="F:DNA-binding transcription factor activity, RNA polymerase II-specific"/>
    <property type="evidence" value="ECO:0007669"/>
    <property type="project" value="InterPro"/>
</dbReference>
<evidence type="ECO:0000313" key="3">
    <source>
        <dbReference type="EMBL" id="RAR13414.1"/>
    </source>
</evidence>
<feature type="compositionally biased region" description="Low complexity" evidence="2">
    <location>
        <begin position="1"/>
        <end position="20"/>
    </location>
</feature>
<accession>A0A364N7Y5</accession>
<name>A0A364N7Y5_STELY</name>
<dbReference type="AlphaFoldDB" id="A0A364N7Y5"/>
<dbReference type="Gene3D" id="4.10.240.10">
    <property type="entry name" value="Zn(2)-C6 fungal-type DNA-binding domain"/>
    <property type="match status" value="1"/>
</dbReference>
<protein>
    <recommendedName>
        <fullName evidence="5">Zn(2)-C6 fungal-type domain-containing protein</fullName>
    </recommendedName>
</protein>
<dbReference type="InterPro" id="IPR036864">
    <property type="entry name" value="Zn2-C6_fun-type_DNA-bd_sf"/>
</dbReference>
<dbReference type="Proteomes" id="UP000249619">
    <property type="component" value="Unassembled WGS sequence"/>
</dbReference>
<evidence type="ECO:0000256" key="2">
    <source>
        <dbReference type="SAM" id="MobiDB-lite"/>
    </source>
</evidence>
<dbReference type="STRING" id="183478.A0A364N7Y5"/>
<reference evidence="4" key="1">
    <citation type="submission" date="2018-05" db="EMBL/GenBank/DDBJ databases">
        <title>Draft genome sequence of Stemphylium lycopersici strain CIDEFI 213.</title>
        <authorList>
            <person name="Medina R."/>
            <person name="Franco M.E.E."/>
            <person name="Lucentini C.G."/>
            <person name="Saparrat M.C.N."/>
            <person name="Balatti P.A."/>
        </authorList>
    </citation>
    <scope>NUCLEOTIDE SEQUENCE [LARGE SCALE GENOMIC DNA]</scope>
    <source>
        <strain evidence="4">CIDEFI 213</strain>
    </source>
</reference>
<dbReference type="SUPFAM" id="SSF57701">
    <property type="entry name" value="Zn2/Cys6 DNA-binding domain"/>
    <property type="match status" value="1"/>
</dbReference>
<proteinExistence type="predicted"/>
<dbReference type="PANTHER" id="PTHR47256:SF1">
    <property type="entry name" value="ZN(II)2CYS6 TRANSCRIPTION FACTOR (EUROFUNG)"/>
    <property type="match status" value="1"/>
</dbReference>
<dbReference type="GO" id="GO:0008270">
    <property type="term" value="F:zinc ion binding"/>
    <property type="evidence" value="ECO:0007669"/>
    <property type="project" value="InterPro"/>
</dbReference>
<dbReference type="CDD" id="cd12148">
    <property type="entry name" value="fungal_TF_MHR"/>
    <property type="match status" value="1"/>
</dbReference>
<keyword evidence="4" id="KW-1185">Reference proteome</keyword>
<gene>
    <name evidence="3" type="ORF">DDE83_003278</name>
</gene>
<dbReference type="PANTHER" id="PTHR47256">
    <property type="entry name" value="ZN(II)2CYS6 TRANSCRIPTION FACTOR (EUROFUNG)-RELATED"/>
    <property type="match status" value="1"/>
</dbReference>
<evidence type="ECO:0008006" key="5">
    <source>
        <dbReference type="Google" id="ProtNLM"/>
    </source>
</evidence>
<organism evidence="3 4">
    <name type="scientific">Stemphylium lycopersici</name>
    <name type="common">Tomato gray leaf spot disease fungus</name>
    <name type="synonym">Thyrospora lycopersici</name>
    <dbReference type="NCBI Taxonomy" id="183478"/>
    <lineage>
        <taxon>Eukaryota</taxon>
        <taxon>Fungi</taxon>
        <taxon>Dikarya</taxon>
        <taxon>Ascomycota</taxon>
        <taxon>Pezizomycotina</taxon>
        <taxon>Dothideomycetes</taxon>
        <taxon>Pleosporomycetidae</taxon>
        <taxon>Pleosporales</taxon>
        <taxon>Pleosporineae</taxon>
        <taxon>Pleosporaceae</taxon>
        <taxon>Stemphylium</taxon>
    </lineage>
</organism>
<evidence type="ECO:0000256" key="1">
    <source>
        <dbReference type="ARBA" id="ARBA00023242"/>
    </source>
</evidence>